<dbReference type="Pfam" id="PF04413">
    <property type="entry name" value="Glycos_transf_N"/>
    <property type="match status" value="1"/>
</dbReference>
<dbReference type="EC" id="2.4.99.12" evidence="2 7"/>
<evidence type="ECO:0000256" key="7">
    <source>
        <dbReference type="RuleBase" id="RU365103"/>
    </source>
</evidence>
<dbReference type="PANTHER" id="PTHR42755">
    <property type="entry name" value="3-DEOXY-MANNO-OCTULOSONATE CYTIDYLYLTRANSFERASE"/>
    <property type="match status" value="1"/>
</dbReference>
<name>A0ABY0INQ1_9RHOO</name>
<comment type="catalytic activity">
    <reaction evidence="6 7">
        <text>lipid IVA (E. coli) + CMP-3-deoxy-beta-D-manno-octulosonate = alpha-Kdo-(2-&gt;6)-lipid IVA (E. coli) + CMP + H(+)</text>
        <dbReference type="Rhea" id="RHEA:28066"/>
        <dbReference type="ChEBI" id="CHEBI:15378"/>
        <dbReference type="ChEBI" id="CHEBI:58603"/>
        <dbReference type="ChEBI" id="CHEBI:60364"/>
        <dbReference type="ChEBI" id="CHEBI:60377"/>
        <dbReference type="ChEBI" id="CHEBI:85987"/>
        <dbReference type="EC" id="2.4.99.12"/>
    </reaction>
</comment>
<comment type="function">
    <text evidence="7">Involved in lipopolysaccharide (LPS) biosynthesis. Catalyzes the transfer of 3-deoxy-D-manno-octulosonate (Kdo) residue(s) from CMP-Kdo to lipid IV(A), the tetraacyldisaccharide-1,4'-bisphosphate precursor of lipid A.</text>
</comment>
<evidence type="ECO:0000256" key="6">
    <source>
        <dbReference type="ARBA" id="ARBA00049183"/>
    </source>
</evidence>
<keyword evidence="10" id="KW-1185">Reference proteome</keyword>
<dbReference type="PANTHER" id="PTHR42755:SF1">
    <property type="entry name" value="3-DEOXY-D-MANNO-OCTULOSONIC ACID TRANSFERASE, MITOCHONDRIAL-RELATED"/>
    <property type="match status" value="1"/>
</dbReference>
<sequence>MVSRLLYTLLLRLATPLVLLRLLRRSRQQPEYRRHWGERFGLSGAAIPGPVIWVHAVSVGETRAAQPLLAELLAQYPQHSILLTGMTPTGRDTATQVFAALGQDHAPRLHYRYLPYDYPGAVGRFLERYRPSLGLLMETELWPNLLHQARHHGVPMLLVNARLSARSARGYGRWPGLFAPALAGLDGIAAQTPDDAARLQGLGAKQVSVCGNLKFDVQIAPALRQQGQDWRRQLAGRTVWLAASTREGEEALILDACAAMDIPDLLLLLVPRHPQRFGEVEALVQSRGMSLVRRSQGLPTPETRAWLGDSMGEMAAYFSCADLAVMGGSLLPFGGQNLIEGAACGCPLLLGPHTFNFAQAAEDAVAAGAALRLEAGQSLAGTAQALLRDKEKRRIMSDAASAFAAAHGGATARTMDLIRSLIAPAGR</sequence>
<protein>
    <recommendedName>
        <fullName evidence="3 7">3-deoxy-D-manno-octulosonic acid transferase</fullName>
        <shortName evidence="7">Kdo transferase</shortName>
        <ecNumber evidence="2 7">2.4.99.12</ecNumber>
    </recommendedName>
    <alternativeName>
        <fullName evidence="5 7">Lipid IV(A) 3-deoxy-D-manno-octulosonic acid transferase</fullName>
    </alternativeName>
</protein>
<dbReference type="InterPro" id="IPR007507">
    <property type="entry name" value="Glycos_transf_N"/>
</dbReference>
<dbReference type="EMBL" id="SHKM01000002">
    <property type="protein sequence ID" value="RZT76843.1"/>
    <property type="molecule type" value="Genomic_DNA"/>
</dbReference>
<keyword evidence="4 7" id="KW-0808">Transferase</keyword>
<dbReference type="Proteomes" id="UP000292136">
    <property type="component" value="Unassembled WGS sequence"/>
</dbReference>
<comment type="caution">
    <text evidence="9">The sequence shown here is derived from an EMBL/GenBank/DDBJ whole genome shotgun (WGS) entry which is preliminary data.</text>
</comment>
<evidence type="ECO:0000259" key="8">
    <source>
        <dbReference type="Pfam" id="PF04413"/>
    </source>
</evidence>
<proteinExistence type="inferred from homology"/>
<gene>
    <name evidence="9" type="ORF">EV678_2726</name>
</gene>
<evidence type="ECO:0000313" key="9">
    <source>
        <dbReference type="EMBL" id="RZT76843.1"/>
    </source>
</evidence>
<dbReference type="RefSeq" id="WP_130459896.1">
    <property type="nucleotide sequence ID" value="NZ_SHKM01000002.1"/>
</dbReference>
<feature type="domain" description="3-deoxy-D-manno-octulosonic-acid transferase N-terminal" evidence="8">
    <location>
        <begin position="35"/>
        <end position="217"/>
    </location>
</feature>
<evidence type="ECO:0000256" key="2">
    <source>
        <dbReference type="ARBA" id="ARBA00012621"/>
    </source>
</evidence>
<comment type="subcellular location">
    <subcellularLocation>
        <location evidence="7">Cell membrane</location>
    </subcellularLocation>
</comment>
<dbReference type="InterPro" id="IPR038107">
    <property type="entry name" value="Glycos_transf_N_sf"/>
</dbReference>
<accession>A0ABY0INQ1</accession>
<keyword evidence="7" id="KW-0472">Membrane</keyword>
<dbReference type="SUPFAM" id="SSF53756">
    <property type="entry name" value="UDP-Glycosyltransferase/glycogen phosphorylase"/>
    <property type="match status" value="1"/>
</dbReference>
<comment type="similarity">
    <text evidence="7">Belongs to the glycosyltransferase group 1 family.</text>
</comment>
<organism evidence="9 10">
    <name type="scientific">Azospira oryzae</name>
    <dbReference type="NCBI Taxonomy" id="146939"/>
    <lineage>
        <taxon>Bacteria</taxon>
        <taxon>Pseudomonadati</taxon>
        <taxon>Pseudomonadota</taxon>
        <taxon>Betaproteobacteria</taxon>
        <taxon>Rhodocyclales</taxon>
        <taxon>Rhodocyclaceae</taxon>
        <taxon>Azospira</taxon>
    </lineage>
</organism>
<evidence type="ECO:0000313" key="10">
    <source>
        <dbReference type="Proteomes" id="UP000292136"/>
    </source>
</evidence>
<dbReference type="Gene3D" id="3.40.50.11720">
    <property type="entry name" value="3-Deoxy-D-manno-octulosonic-acid transferase, N-terminal domain"/>
    <property type="match status" value="1"/>
</dbReference>
<keyword evidence="7" id="KW-1003">Cell membrane</keyword>
<evidence type="ECO:0000256" key="4">
    <source>
        <dbReference type="ARBA" id="ARBA00022679"/>
    </source>
</evidence>
<comment type="pathway">
    <text evidence="1 7">Bacterial outer membrane biogenesis; LPS core biosynthesis.</text>
</comment>
<dbReference type="GO" id="GO:0016740">
    <property type="term" value="F:transferase activity"/>
    <property type="evidence" value="ECO:0007669"/>
    <property type="project" value="UniProtKB-KW"/>
</dbReference>
<reference evidence="9 10" key="1">
    <citation type="submission" date="2019-02" db="EMBL/GenBank/DDBJ databases">
        <title>Genomic Encyclopedia of Type Strains, Phase IV (KMG-IV): sequencing the most valuable type-strain genomes for metagenomic binning, comparative biology and taxonomic classification.</title>
        <authorList>
            <person name="Goeker M."/>
        </authorList>
    </citation>
    <scope>NUCLEOTIDE SEQUENCE [LARGE SCALE GENOMIC DNA]</scope>
    <source>
        <strain evidence="9 10">DSM 21223</strain>
    </source>
</reference>
<dbReference type="NCBIfam" id="NF004388">
    <property type="entry name" value="PRK05749.1-4"/>
    <property type="match status" value="1"/>
</dbReference>
<dbReference type="NCBIfam" id="NF004386">
    <property type="entry name" value="PRK05749.1-2"/>
    <property type="match status" value="1"/>
</dbReference>
<evidence type="ECO:0000256" key="1">
    <source>
        <dbReference type="ARBA" id="ARBA00004713"/>
    </source>
</evidence>
<keyword evidence="7" id="KW-0448">Lipopolysaccharide biosynthesis</keyword>
<evidence type="ECO:0000256" key="5">
    <source>
        <dbReference type="ARBA" id="ARBA00031445"/>
    </source>
</evidence>
<dbReference type="InterPro" id="IPR039901">
    <property type="entry name" value="Kdotransferase"/>
</dbReference>
<dbReference type="Gene3D" id="3.40.50.2000">
    <property type="entry name" value="Glycogen Phosphorylase B"/>
    <property type="match status" value="1"/>
</dbReference>
<evidence type="ECO:0000256" key="3">
    <source>
        <dbReference type="ARBA" id="ARBA00019077"/>
    </source>
</evidence>